<protein>
    <recommendedName>
        <fullName evidence="3">FAM86 N-terminal domain-containing protein</fullName>
    </recommendedName>
</protein>
<dbReference type="InterPro" id="IPR019410">
    <property type="entry name" value="Methyltransf_16"/>
</dbReference>
<dbReference type="AlphaFoldDB" id="A0AAE0ZF68"/>
<dbReference type="Proteomes" id="UP001283361">
    <property type="component" value="Unassembled WGS sequence"/>
</dbReference>
<sequence>MASSIEECNKSKSRLKLDSLESLKEISSQFFEMVPVRRMRWKDDDAAMMVACPDLQVELLNATVRHPVCHDFPPALSYRRYFMKLLIQKLEAQDADVADEVYEAYTDLLSRPEDEDETLCFKSYALPSGEYVSLQESVHLVSQGTTGLSTWQAAQHLAEWILENPQVVNNRTVTELGCGLGFTGIIVCKCCQVQSYTFTDCHSQVLYLLSNNINQNLGTDKHTSEFKDSSNDREKRMLRKIRRQLSQSSNGDNSGYSDNNADLDSITKLADSDQICTCEDEDLTIEPVDLNLNPEKWGTDSSSLLASYRHDSRVRLCHLDWEWVKEKQLEELQADVILAADVVYDLSIIPALVLVLKALLYGGANSNRKPRAFIASTIRNEDSRDAFLIAMASEGLNYSVLENPKQQRYFYDRSVPIEILEFYAT</sequence>
<dbReference type="SUPFAM" id="SSF53335">
    <property type="entry name" value="S-adenosyl-L-methionine-dependent methyltransferases"/>
    <property type="match status" value="1"/>
</dbReference>
<keyword evidence="5" id="KW-1185">Reference proteome</keyword>
<dbReference type="Pfam" id="PF10294">
    <property type="entry name" value="Methyltransf_16"/>
    <property type="match status" value="2"/>
</dbReference>
<evidence type="ECO:0000256" key="1">
    <source>
        <dbReference type="ARBA" id="ARBA00005511"/>
    </source>
</evidence>
<accession>A0AAE0ZF68</accession>
<keyword evidence="2" id="KW-0808">Transferase</keyword>
<organism evidence="4 5">
    <name type="scientific">Elysia crispata</name>
    <name type="common">lettuce slug</name>
    <dbReference type="NCBI Taxonomy" id="231223"/>
    <lineage>
        <taxon>Eukaryota</taxon>
        <taxon>Metazoa</taxon>
        <taxon>Spiralia</taxon>
        <taxon>Lophotrochozoa</taxon>
        <taxon>Mollusca</taxon>
        <taxon>Gastropoda</taxon>
        <taxon>Heterobranchia</taxon>
        <taxon>Euthyneura</taxon>
        <taxon>Panpulmonata</taxon>
        <taxon>Sacoglossa</taxon>
        <taxon>Placobranchoidea</taxon>
        <taxon>Plakobranchidae</taxon>
        <taxon>Elysia</taxon>
    </lineage>
</organism>
<dbReference type="Pfam" id="PF14904">
    <property type="entry name" value="FAM86"/>
    <property type="match status" value="1"/>
</dbReference>
<evidence type="ECO:0000259" key="3">
    <source>
        <dbReference type="Pfam" id="PF14904"/>
    </source>
</evidence>
<comment type="caution">
    <text evidence="4">The sequence shown here is derived from an EMBL/GenBank/DDBJ whole genome shotgun (WGS) entry which is preliminary data.</text>
</comment>
<dbReference type="Gene3D" id="3.40.50.150">
    <property type="entry name" value="Vaccinia Virus protein VP39"/>
    <property type="match status" value="1"/>
</dbReference>
<proteinExistence type="inferred from homology"/>
<reference evidence="4" key="1">
    <citation type="journal article" date="2023" name="G3 (Bethesda)">
        <title>A reference genome for the long-term kleptoplast-retaining sea slug Elysia crispata morphotype clarki.</title>
        <authorList>
            <person name="Eastman K.E."/>
            <person name="Pendleton A.L."/>
            <person name="Shaikh M.A."/>
            <person name="Suttiyut T."/>
            <person name="Ogas R."/>
            <person name="Tomko P."/>
            <person name="Gavelis G."/>
            <person name="Widhalm J.R."/>
            <person name="Wisecaver J.H."/>
        </authorList>
    </citation>
    <scope>NUCLEOTIDE SEQUENCE</scope>
    <source>
        <strain evidence="4">ECLA1</strain>
    </source>
</reference>
<dbReference type="PANTHER" id="PTHR14614">
    <property type="entry name" value="HEPATOCELLULAR CARCINOMA-ASSOCIATED ANTIGEN"/>
    <property type="match status" value="1"/>
</dbReference>
<dbReference type="GO" id="GO:0016740">
    <property type="term" value="F:transferase activity"/>
    <property type="evidence" value="ECO:0007669"/>
    <property type="project" value="UniProtKB-KW"/>
</dbReference>
<dbReference type="InterPro" id="IPR029063">
    <property type="entry name" value="SAM-dependent_MTases_sf"/>
</dbReference>
<feature type="domain" description="FAM86 N-terminal" evidence="3">
    <location>
        <begin position="23"/>
        <end position="107"/>
    </location>
</feature>
<dbReference type="EMBL" id="JAWDGP010004065">
    <property type="protein sequence ID" value="KAK3768198.1"/>
    <property type="molecule type" value="Genomic_DNA"/>
</dbReference>
<evidence type="ECO:0000313" key="5">
    <source>
        <dbReference type="Proteomes" id="UP001283361"/>
    </source>
</evidence>
<dbReference type="GO" id="GO:0032991">
    <property type="term" value="C:protein-containing complex"/>
    <property type="evidence" value="ECO:0007669"/>
    <property type="project" value="TreeGrafter"/>
</dbReference>
<name>A0AAE0ZF68_9GAST</name>
<dbReference type="PANTHER" id="PTHR14614:SF130">
    <property type="entry name" value="PROTEIN-LYSINE N-METHYLTRANSFERASE EEF2KMT"/>
    <property type="match status" value="1"/>
</dbReference>
<evidence type="ECO:0000256" key="2">
    <source>
        <dbReference type="ARBA" id="ARBA00022679"/>
    </source>
</evidence>
<comment type="similarity">
    <text evidence="1">Belongs to the class I-like SAM-binding methyltransferase superfamily. EEF2KMT family.</text>
</comment>
<gene>
    <name evidence="4" type="ORF">RRG08_031733</name>
</gene>
<evidence type="ECO:0000313" key="4">
    <source>
        <dbReference type="EMBL" id="KAK3768198.1"/>
    </source>
</evidence>
<dbReference type="InterPro" id="IPR029426">
    <property type="entry name" value="FAM86_N"/>
</dbReference>